<evidence type="ECO:0000259" key="2">
    <source>
        <dbReference type="PROSITE" id="PS50937"/>
    </source>
</evidence>
<evidence type="ECO:0000313" key="3">
    <source>
        <dbReference type="EMBL" id="GES03994.1"/>
    </source>
</evidence>
<dbReference type="SMART" id="SM00422">
    <property type="entry name" value="HTH_MERR"/>
    <property type="match status" value="1"/>
</dbReference>
<dbReference type="SUPFAM" id="SSF46955">
    <property type="entry name" value="Putative DNA-binding domain"/>
    <property type="match status" value="1"/>
</dbReference>
<dbReference type="InterPro" id="IPR000551">
    <property type="entry name" value="MerR-type_HTH_dom"/>
</dbReference>
<dbReference type="InterPro" id="IPR009061">
    <property type="entry name" value="DNA-bd_dom_put_sf"/>
</dbReference>
<dbReference type="PANTHER" id="PTHR30204:SF93">
    <property type="entry name" value="HTH MERR-TYPE DOMAIN-CONTAINING PROTEIN"/>
    <property type="match status" value="1"/>
</dbReference>
<dbReference type="GO" id="GO:0003677">
    <property type="term" value="F:DNA binding"/>
    <property type="evidence" value="ECO:0007669"/>
    <property type="project" value="UniProtKB-KW"/>
</dbReference>
<comment type="caution">
    <text evidence="3">The sequence shown here is derived from an EMBL/GenBank/DDBJ whole genome shotgun (WGS) entry which is preliminary data.</text>
</comment>
<organism evidence="3 4">
    <name type="scientific">Acrocarpospora corrugata</name>
    <dbReference type="NCBI Taxonomy" id="35763"/>
    <lineage>
        <taxon>Bacteria</taxon>
        <taxon>Bacillati</taxon>
        <taxon>Actinomycetota</taxon>
        <taxon>Actinomycetes</taxon>
        <taxon>Streptosporangiales</taxon>
        <taxon>Streptosporangiaceae</taxon>
        <taxon>Acrocarpospora</taxon>
    </lineage>
</organism>
<accession>A0A5M3W5D0</accession>
<dbReference type="Proteomes" id="UP000334990">
    <property type="component" value="Unassembled WGS sequence"/>
</dbReference>
<protein>
    <submittedName>
        <fullName evidence="3">MerR family transcriptional regulator</fullName>
    </submittedName>
</protein>
<evidence type="ECO:0000313" key="4">
    <source>
        <dbReference type="Proteomes" id="UP000334990"/>
    </source>
</evidence>
<keyword evidence="1" id="KW-0238">DNA-binding</keyword>
<dbReference type="EMBL" id="BLAD01000075">
    <property type="protein sequence ID" value="GES03994.1"/>
    <property type="molecule type" value="Genomic_DNA"/>
</dbReference>
<feature type="domain" description="HTH merR-type" evidence="2">
    <location>
        <begin position="12"/>
        <end position="81"/>
    </location>
</feature>
<dbReference type="PRINTS" id="PR00040">
    <property type="entry name" value="HTHMERR"/>
</dbReference>
<evidence type="ECO:0000256" key="1">
    <source>
        <dbReference type="ARBA" id="ARBA00023125"/>
    </source>
</evidence>
<dbReference type="Gene3D" id="1.10.1660.10">
    <property type="match status" value="1"/>
</dbReference>
<reference evidence="3 4" key="1">
    <citation type="submission" date="2019-10" db="EMBL/GenBank/DDBJ databases">
        <title>Whole genome shotgun sequence of Acrocarpospora corrugata NBRC 13972.</title>
        <authorList>
            <person name="Ichikawa N."/>
            <person name="Kimura A."/>
            <person name="Kitahashi Y."/>
            <person name="Komaki H."/>
            <person name="Oguchi A."/>
        </authorList>
    </citation>
    <scope>NUCLEOTIDE SEQUENCE [LARGE SCALE GENOMIC DNA]</scope>
    <source>
        <strain evidence="3 4">NBRC 13972</strain>
    </source>
</reference>
<gene>
    <name evidence="3" type="ORF">Acor_60600</name>
</gene>
<dbReference type="InterPro" id="IPR047057">
    <property type="entry name" value="MerR_fam"/>
</dbReference>
<dbReference type="Pfam" id="PF13411">
    <property type="entry name" value="MerR_1"/>
    <property type="match status" value="1"/>
</dbReference>
<proteinExistence type="predicted"/>
<name>A0A5M3W5D0_9ACTN</name>
<dbReference type="PANTHER" id="PTHR30204">
    <property type="entry name" value="REDOX-CYCLING DRUG-SENSING TRANSCRIPTIONAL ACTIVATOR SOXR"/>
    <property type="match status" value="1"/>
</dbReference>
<sequence length="298" mass="32541">MQVGVVSDAGELITIGQLARRTGLSVHTIRFWTDSGVVPSAPRSAGGYRLFDAAAVARFELVRTLRELGIGLESVHEILAQRVTVAEVAETHVLALDAEIRTLRLRRAVLSTVARRRGTTEEAQIMHQLARLSATERRQIIDDFVTGVFAGVPLDDDAKVIAEWMRELPAELPDDPTAEQVDAWLELAELVADAGFADRLRKIVLIGSAGPRFGEGLDLRGRVLEHAGRAVAEQIAPDSARGQAIVAQIPRERAELADRLRTLADAEVERYWQLLAILNNHPPGPSVIPAFGWLISAL</sequence>
<keyword evidence="4" id="KW-1185">Reference proteome</keyword>
<dbReference type="PROSITE" id="PS50937">
    <property type="entry name" value="HTH_MERR_2"/>
    <property type="match status" value="1"/>
</dbReference>
<dbReference type="AlphaFoldDB" id="A0A5M3W5D0"/>
<dbReference type="GO" id="GO:0003700">
    <property type="term" value="F:DNA-binding transcription factor activity"/>
    <property type="evidence" value="ECO:0007669"/>
    <property type="project" value="InterPro"/>
</dbReference>